<keyword evidence="5 6" id="KW-0472">Membrane</keyword>
<evidence type="ECO:0000313" key="8">
    <source>
        <dbReference type="Proteomes" id="UP001055057"/>
    </source>
</evidence>
<feature type="transmembrane region" description="Helical" evidence="6">
    <location>
        <begin position="221"/>
        <end position="243"/>
    </location>
</feature>
<organism evidence="7 8">
    <name type="scientific">Methylobacterium trifolii</name>
    <dbReference type="NCBI Taxonomy" id="1003092"/>
    <lineage>
        <taxon>Bacteria</taxon>
        <taxon>Pseudomonadati</taxon>
        <taxon>Pseudomonadota</taxon>
        <taxon>Alphaproteobacteria</taxon>
        <taxon>Hyphomicrobiales</taxon>
        <taxon>Methylobacteriaceae</taxon>
        <taxon>Methylobacterium</taxon>
    </lineage>
</organism>
<feature type="transmembrane region" description="Helical" evidence="6">
    <location>
        <begin position="64"/>
        <end position="84"/>
    </location>
</feature>
<comment type="caution">
    <text evidence="7">The sequence shown here is derived from an EMBL/GenBank/DDBJ whole genome shotgun (WGS) entry which is preliminary data.</text>
</comment>
<accession>A0ABQ4U6X5</accession>
<evidence type="ECO:0000256" key="6">
    <source>
        <dbReference type="SAM" id="Phobius"/>
    </source>
</evidence>
<protein>
    <submittedName>
        <fullName evidence="7">Membrane-bound redox modulator Alx</fullName>
    </submittedName>
</protein>
<evidence type="ECO:0000256" key="3">
    <source>
        <dbReference type="ARBA" id="ARBA00022692"/>
    </source>
</evidence>
<dbReference type="PANTHER" id="PTHR30238">
    <property type="entry name" value="MEMBRANE BOUND PREDICTED REDOX MODULATOR"/>
    <property type="match status" value="1"/>
</dbReference>
<feature type="transmembrane region" description="Helical" evidence="6">
    <location>
        <begin position="30"/>
        <end position="52"/>
    </location>
</feature>
<reference evidence="7" key="2">
    <citation type="submission" date="2021-08" db="EMBL/GenBank/DDBJ databases">
        <authorList>
            <person name="Tani A."/>
            <person name="Ola A."/>
            <person name="Ogura Y."/>
            <person name="Katsura K."/>
            <person name="Hayashi T."/>
        </authorList>
    </citation>
    <scope>NUCLEOTIDE SEQUENCE</scope>
    <source>
        <strain evidence="7">DSM 23632</strain>
    </source>
</reference>
<keyword evidence="3 6" id="KW-0812">Transmembrane</keyword>
<keyword evidence="8" id="KW-1185">Reference proteome</keyword>
<feature type="transmembrane region" description="Helical" evidence="6">
    <location>
        <begin position="285"/>
        <end position="304"/>
    </location>
</feature>
<evidence type="ECO:0000313" key="7">
    <source>
        <dbReference type="EMBL" id="GJE62123.1"/>
    </source>
</evidence>
<feature type="transmembrane region" description="Helical" evidence="6">
    <location>
        <begin position="129"/>
        <end position="151"/>
    </location>
</feature>
<evidence type="ECO:0000256" key="2">
    <source>
        <dbReference type="ARBA" id="ARBA00007511"/>
    </source>
</evidence>
<dbReference type="EMBL" id="BPRB01000276">
    <property type="protein sequence ID" value="GJE62123.1"/>
    <property type="molecule type" value="Genomic_DNA"/>
</dbReference>
<dbReference type="InterPro" id="IPR005496">
    <property type="entry name" value="Integral_membrane_TerC"/>
</dbReference>
<gene>
    <name evidence="7" type="primary">alx</name>
    <name evidence="7" type="ORF">MPOCJGCO_4253</name>
</gene>
<evidence type="ECO:0000256" key="5">
    <source>
        <dbReference type="ARBA" id="ARBA00023136"/>
    </source>
</evidence>
<proteinExistence type="inferred from homology"/>
<sequence length="361" mass="40068">MSEPTLSSQRSIAVPQMVDFLYLEWLGKPVWMWLGFHALVAALLAFDLGLLHRDKEHEIGIRESLLLTAFYFSLGLVFGAWVWWYLGPQAGQEYVTGLVVEKSLSMDNVFVIAVILTSLGIPRAAHHRVLVWGILAAVLLRGLMIGLGAALVHQAHWVLSLFAAFLIYAGLKMLVSGAEEEGDFQDSAWVRWTRKAFRVTPELHGQRFVVRKTDPATGRKALWLTPLAFALVLVNGADVIFAVDSVPAIFAITTDTFVVYTSNIFAILGLRALYFALAAMVDRFAYLKTALAFILIFIGAKIVVADTFHLVDVPPWVSLVVTVVLLVAGVVYSLWRTRGEQAVVDERDARMEREAEARGRA</sequence>
<comment type="subcellular location">
    <subcellularLocation>
        <location evidence="1">Membrane</location>
        <topology evidence="1">Multi-pass membrane protein</topology>
    </subcellularLocation>
</comment>
<dbReference type="Proteomes" id="UP001055057">
    <property type="component" value="Unassembled WGS sequence"/>
</dbReference>
<evidence type="ECO:0000256" key="4">
    <source>
        <dbReference type="ARBA" id="ARBA00022989"/>
    </source>
</evidence>
<feature type="transmembrane region" description="Helical" evidence="6">
    <location>
        <begin position="316"/>
        <end position="335"/>
    </location>
</feature>
<reference evidence="7" key="1">
    <citation type="journal article" date="2021" name="Front. Microbiol.">
        <title>Comprehensive Comparative Genomics and Phenotyping of Methylobacterium Species.</title>
        <authorList>
            <person name="Alessa O."/>
            <person name="Ogura Y."/>
            <person name="Fujitani Y."/>
            <person name="Takami H."/>
            <person name="Hayashi T."/>
            <person name="Sahin N."/>
            <person name="Tani A."/>
        </authorList>
    </citation>
    <scope>NUCLEOTIDE SEQUENCE</scope>
    <source>
        <strain evidence="7">DSM 23632</strain>
    </source>
</reference>
<dbReference type="NCBIfam" id="TIGR03718">
    <property type="entry name" value="R_switched_Alx"/>
    <property type="match status" value="1"/>
</dbReference>
<dbReference type="InterPro" id="IPR022369">
    <property type="entry name" value="Integral_membrane_TerC_rswitch"/>
</dbReference>
<evidence type="ECO:0000256" key="1">
    <source>
        <dbReference type="ARBA" id="ARBA00004141"/>
    </source>
</evidence>
<comment type="similarity">
    <text evidence="2">Belongs to the TerC family.</text>
</comment>
<name>A0ABQ4U6X5_9HYPH</name>
<dbReference type="PANTHER" id="PTHR30238:SF0">
    <property type="entry name" value="THYLAKOID MEMBRANE PROTEIN TERC, CHLOROPLASTIC"/>
    <property type="match status" value="1"/>
</dbReference>
<keyword evidence="4 6" id="KW-1133">Transmembrane helix</keyword>
<feature type="transmembrane region" description="Helical" evidence="6">
    <location>
        <begin position="249"/>
        <end position="273"/>
    </location>
</feature>
<dbReference type="Pfam" id="PF03741">
    <property type="entry name" value="TerC"/>
    <property type="match status" value="1"/>
</dbReference>
<feature type="transmembrane region" description="Helical" evidence="6">
    <location>
        <begin position="157"/>
        <end position="175"/>
    </location>
</feature>
<feature type="transmembrane region" description="Helical" evidence="6">
    <location>
        <begin position="104"/>
        <end position="122"/>
    </location>
</feature>